<dbReference type="Proteomes" id="UP001501468">
    <property type="component" value="Unassembled WGS sequence"/>
</dbReference>
<gene>
    <name evidence="1" type="ORF">GCM10022399_27840</name>
</gene>
<dbReference type="RefSeq" id="WP_344947535.1">
    <property type="nucleotide sequence ID" value="NZ_BAABDC010000004.1"/>
</dbReference>
<comment type="caution">
    <text evidence="1">The sequence shown here is derived from an EMBL/GenBank/DDBJ whole genome shotgun (WGS) entry which is preliminary data.</text>
</comment>
<evidence type="ECO:0000313" key="2">
    <source>
        <dbReference type="Proteomes" id="UP001501468"/>
    </source>
</evidence>
<organism evidence="1 2">
    <name type="scientific">Terrabacter ginsenosidimutans</name>
    <dbReference type="NCBI Taxonomy" id="490575"/>
    <lineage>
        <taxon>Bacteria</taxon>
        <taxon>Bacillati</taxon>
        <taxon>Actinomycetota</taxon>
        <taxon>Actinomycetes</taxon>
        <taxon>Micrococcales</taxon>
        <taxon>Intrasporangiaceae</taxon>
        <taxon>Terrabacter</taxon>
    </lineage>
</organism>
<name>A0ABP7DV22_9MICO</name>
<reference evidence="2" key="1">
    <citation type="journal article" date="2019" name="Int. J. Syst. Evol. Microbiol.">
        <title>The Global Catalogue of Microorganisms (GCM) 10K type strain sequencing project: providing services to taxonomists for standard genome sequencing and annotation.</title>
        <authorList>
            <consortium name="The Broad Institute Genomics Platform"/>
            <consortium name="The Broad Institute Genome Sequencing Center for Infectious Disease"/>
            <person name="Wu L."/>
            <person name="Ma J."/>
        </authorList>
    </citation>
    <scope>NUCLEOTIDE SEQUENCE [LARGE SCALE GENOMIC DNA]</scope>
    <source>
        <strain evidence="2">JCM 17125</strain>
    </source>
</reference>
<evidence type="ECO:0008006" key="3">
    <source>
        <dbReference type="Google" id="ProtNLM"/>
    </source>
</evidence>
<proteinExistence type="predicted"/>
<evidence type="ECO:0000313" key="1">
    <source>
        <dbReference type="EMBL" id="GAA3709489.1"/>
    </source>
</evidence>
<dbReference type="EMBL" id="BAABDC010000004">
    <property type="protein sequence ID" value="GAA3709489.1"/>
    <property type="molecule type" value="Genomic_DNA"/>
</dbReference>
<sequence length="279" mass="30255">MDNVPPMLGPARQRTAIEWLAAWCSTRPEVSSLSVGCSIGRGVADELSDIDAAVGVGALPGRSGRDVIEGVEKALVDSFGEVGEVVDVLRDAPTSDGLAIRRVFVQYVDRLQLDLAVIAEEEVRRGDAAPDFITVYRADSAPRPVGTQRSAYTVSAEQVHEWVFRGWRALLDADKYLQRGSLWEAHSRLHEARDFIWRVWAAARGTSYPQHGLSQVLDDSPDDLPPGIENTVAGLDAAELRHSLMAASTVLTQCTIACSPRLQTEPPIAAYARTVLGPS</sequence>
<accession>A0ABP7DV22</accession>
<protein>
    <recommendedName>
        <fullName evidence="3">HEPN domain-containing protein</fullName>
    </recommendedName>
</protein>
<keyword evidence="2" id="KW-1185">Reference proteome</keyword>